<dbReference type="PANTHER" id="PTHR45947">
    <property type="entry name" value="SULFOQUINOVOSYL TRANSFERASE SQD2"/>
    <property type="match status" value="1"/>
</dbReference>
<dbReference type="PANTHER" id="PTHR45947:SF3">
    <property type="entry name" value="SULFOQUINOVOSYL TRANSFERASE SQD2"/>
    <property type="match status" value="1"/>
</dbReference>
<name>A0AA92TKP8_9BACT</name>
<comment type="caution">
    <text evidence="2">The sequence shown here is derived from an EMBL/GenBank/DDBJ whole genome shotgun (WGS) entry which is preliminary data.</text>
</comment>
<evidence type="ECO:0000313" key="3">
    <source>
        <dbReference type="Proteomes" id="UP000286113"/>
    </source>
</evidence>
<evidence type="ECO:0000313" key="2">
    <source>
        <dbReference type="EMBL" id="RGS46275.1"/>
    </source>
</evidence>
<dbReference type="Gene3D" id="3.40.50.2000">
    <property type="entry name" value="Glycogen Phosphorylase B"/>
    <property type="match status" value="2"/>
</dbReference>
<evidence type="ECO:0000259" key="1">
    <source>
        <dbReference type="Pfam" id="PF00534"/>
    </source>
</evidence>
<protein>
    <submittedName>
        <fullName evidence="2">Glycosyltransferase</fullName>
    </submittedName>
</protein>
<dbReference type="EMBL" id="QRVN01000022">
    <property type="protein sequence ID" value="RGS46275.1"/>
    <property type="molecule type" value="Genomic_DNA"/>
</dbReference>
<dbReference type="InterPro" id="IPR050194">
    <property type="entry name" value="Glycosyltransferase_grp1"/>
</dbReference>
<dbReference type="SUPFAM" id="SSF53756">
    <property type="entry name" value="UDP-Glycosyltransferase/glycogen phosphorylase"/>
    <property type="match status" value="1"/>
</dbReference>
<gene>
    <name evidence="2" type="ORF">DWX90_10355</name>
</gene>
<sequence>MFVYSIGALFMKKNLLAFHPIIAPYRIDLFNSLAKHYNSQICLFWRNLKDQTFDYRKIEEQFDFKPSYIVKEDMGFLKWMKEIWKKLNSSHPDIVLGSEFGISTIIIILHKFVKKSHYKIVIINDDSYDMLVNNNQFTKRHARAVKAMMPLVDDVINVEPRVAAYNQQKYQKGIYFPIICNDVIAKKRLERVLPISQNYVSKYQLEGKKVLLFVGRLVALKNVEFALRAFIKANLDNTIFVIVGDGPEKEKLEKIAAGNPAVIFTGRLEGDELYAWYNVGQVFTLPSYKEPFGAVTNEALVAGCKVLISKDAGSNCLVKDGKNGYIIDPHHETKFIEKLKLAFYSMKPLKMQLVVKENMMVSSFEEHIKSLYARMENL</sequence>
<proteinExistence type="predicted"/>
<organism evidence="2 3">
    <name type="scientific">Segatella copri</name>
    <dbReference type="NCBI Taxonomy" id="165179"/>
    <lineage>
        <taxon>Bacteria</taxon>
        <taxon>Pseudomonadati</taxon>
        <taxon>Bacteroidota</taxon>
        <taxon>Bacteroidia</taxon>
        <taxon>Bacteroidales</taxon>
        <taxon>Prevotellaceae</taxon>
        <taxon>Segatella</taxon>
    </lineage>
</organism>
<dbReference type="InterPro" id="IPR001296">
    <property type="entry name" value="Glyco_trans_1"/>
</dbReference>
<dbReference type="Proteomes" id="UP000286113">
    <property type="component" value="Unassembled WGS sequence"/>
</dbReference>
<feature type="domain" description="Glycosyl transferase family 1" evidence="1">
    <location>
        <begin position="205"/>
        <end position="342"/>
    </location>
</feature>
<accession>A0AA92TKP8</accession>
<dbReference type="CDD" id="cd03801">
    <property type="entry name" value="GT4_PimA-like"/>
    <property type="match status" value="1"/>
</dbReference>
<reference evidence="2 3" key="1">
    <citation type="submission" date="2018-08" db="EMBL/GenBank/DDBJ databases">
        <title>A genome reference for cultivated species of the human gut microbiota.</title>
        <authorList>
            <person name="Zou Y."/>
            <person name="Xue W."/>
            <person name="Luo G."/>
        </authorList>
    </citation>
    <scope>NUCLEOTIDE SEQUENCE [LARGE SCALE GENOMIC DNA]</scope>
    <source>
        <strain evidence="2 3">AF22-1</strain>
    </source>
</reference>
<dbReference type="Pfam" id="PF00534">
    <property type="entry name" value="Glycos_transf_1"/>
    <property type="match status" value="1"/>
</dbReference>
<dbReference type="AlphaFoldDB" id="A0AA92TKP8"/>
<dbReference type="GO" id="GO:0016757">
    <property type="term" value="F:glycosyltransferase activity"/>
    <property type="evidence" value="ECO:0007669"/>
    <property type="project" value="InterPro"/>
</dbReference>